<name>A0A9P4V4H1_9PLEO</name>
<dbReference type="EMBL" id="ML996137">
    <property type="protein sequence ID" value="KAF2735345.1"/>
    <property type="molecule type" value="Genomic_DNA"/>
</dbReference>
<feature type="non-terminal residue" evidence="1">
    <location>
        <position position="165"/>
    </location>
</feature>
<reference evidence="1" key="1">
    <citation type="journal article" date="2020" name="Stud. Mycol.">
        <title>101 Dothideomycetes genomes: a test case for predicting lifestyles and emergence of pathogens.</title>
        <authorList>
            <person name="Haridas S."/>
            <person name="Albert R."/>
            <person name="Binder M."/>
            <person name="Bloem J."/>
            <person name="Labutti K."/>
            <person name="Salamov A."/>
            <person name="Andreopoulos B."/>
            <person name="Baker S."/>
            <person name="Barry K."/>
            <person name="Bills G."/>
            <person name="Bluhm B."/>
            <person name="Cannon C."/>
            <person name="Castanera R."/>
            <person name="Culley D."/>
            <person name="Daum C."/>
            <person name="Ezra D."/>
            <person name="Gonzalez J."/>
            <person name="Henrissat B."/>
            <person name="Kuo A."/>
            <person name="Liang C."/>
            <person name="Lipzen A."/>
            <person name="Lutzoni F."/>
            <person name="Magnuson J."/>
            <person name="Mondo S."/>
            <person name="Nolan M."/>
            <person name="Ohm R."/>
            <person name="Pangilinan J."/>
            <person name="Park H.-J."/>
            <person name="Ramirez L."/>
            <person name="Alfaro M."/>
            <person name="Sun H."/>
            <person name="Tritt A."/>
            <person name="Yoshinaga Y."/>
            <person name="Zwiers L.-H."/>
            <person name="Turgeon B."/>
            <person name="Goodwin S."/>
            <person name="Spatafora J."/>
            <person name="Crous P."/>
            <person name="Grigoriev I."/>
        </authorList>
    </citation>
    <scope>NUCLEOTIDE SEQUENCE</scope>
    <source>
        <strain evidence="1">CBS 125425</strain>
    </source>
</reference>
<gene>
    <name evidence="1" type="ORF">EJ04DRAFT_413744</name>
</gene>
<dbReference type="Proteomes" id="UP000799444">
    <property type="component" value="Unassembled WGS sequence"/>
</dbReference>
<dbReference type="OrthoDB" id="3780599at2759"/>
<sequence>SMIIAHLQHPPVTGEEPDWQHLLQYFKNGQGVDGHNNLRDLYIFVTRVAIPNAIIFNRGFILRLYLARPNLTNHLRVRWDAWAFAAQAQRPTGPLDYATYIPHLVVGGNTHPNPMRPIFRSKPNPDGDKFVQWLHSLLPIPNGQQCPGQLLHHPGELDKYLNDDE</sequence>
<protein>
    <submittedName>
        <fullName evidence="1">Uncharacterized protein</fullName>
    </submittedName>
</protein>
<dbReference type="AlphaFoldDB" id="A0A9P4V4H1"/>
<feature type="non-terminal residue" evidence="1">
    <location>
        <position position="1"/>
    </location>
</feature>
<organism evidence="1 2">
    <name type="scientific">Polyplosphaeria fusca</name>
    <dbReference type="NCBI Taxonomy" id="682080"/>
    <lineage>
        <taxon>Eukaryota</taxon>
        <taxon>Fungi</taxon>
        <taxon>Dikarya</taxon>
        <taxon>Ascomycota</taxon>
        <taxon>Pezizomycotina</taxon>
        <taxon>Dothideomycetes</taxon>
        <taxon>Pleosporomycetidae</taxon>
        <taxon>Pleosporales</taxon>
        <taxon>Tetraplosphaeriaceae</taxon>
        <taxon>Polyplosphaeria</taxon>
    </lineage>
</organism>
<comment type="caution">
    <text evidence="1">The sequence shown here is derived from an EMBL/GenBank/DDBJ whole genome shotgun (WGS) entry which is preliminary data.</text>
</comment>
<evidence type="ECO:0000313" key="2">
    <source>
        <dbReference type="Proteomes" id="UP000799444"/>
    </source>
</evidence>
<keyword evidence="2" id="KW-1185">Reference proteome</keyword>
<proteinExistence type="predicted"/>
<accession>A0A9P4V4H1</accession>
<evidence type="ECO:0000313" key="1">
    <source>
        <dbReference type="EMBL" id="KAF2735345.1"/>
    </source>
</evidence>